<reference evidence="1" key="1">
    <citation type="submission" date="2021-04" db="EMBL/GenBank/DDBJ databases">
        <title>novel species isolated from subtropical streams in China.</title>
        <authorList>
            <person name="Lu H."/>
        </authorList>
    </citation>
    <scope>NUCLEOTIDE SEQUENCE</scope>
    <source>
        <strain evidence="1">LFS511W</strain>
    </source>
</reference>
<protein>
    <submittedName>
        <fullName evidence="1">Type IV pilus modification protein PilV</fullName>
    </submittedName>
</protein>
<keyword evidence="2" id="KW-1185">Reference proteome</keyword>
<proteinExistence type="predicted"/>
<organism evidence="1 2">
    <name type="scientific">Undibacterium luofuense</name>
    <dbReference type="NCBI Taxonomy" id="2828733"/>
    <lineage>
        <taxon>Bacteria</taxon>
        <taxon>Pseudomonadati</taxon>
        <taxon>Pseudomonadota</taxon>
        <taxon>Betaproteobacteria</taxon>
        <taxon>Burkholderiales</taxon>
        <taxon>Oxalobacteraceae</taxon>
        <taxon>Undibacterium</taxon>
    </lineage>
</organism>
<dbReference type="Proteomes" id="UP000680067">
    <property type="component" value="Unassembled WGS sequence"/>
</dbReference>
<gene>
    <name evidence="1" type="ORF">KDM89_21575</name>
</gene>
<dbReference type="EMBL" id="JAGSPN010000537">
    <property type="protein sequence ID" value="MBR7784727.1"/>
    <property type="molecule type" value="Genomic_DNA"/>
</dbReference>
<dbReference type="AlphaFoldDB" id="A0A941DP16"/>
<comment type="caution">
    <text evidence="1">The sequence shown here is derived from an EMBL/GenBank/DDBJ whole genome shotgun (WGS) entry which is preliminary data.</text>
</comment>
<sequence length="67" mass="7364">MVKAEIYEWLVRVKDLLPGGRVLVCRDSAPFNSTAKALTWTCTADSSSGMTIKIGWKSKNPDGSFND</sequence>
<name>A0A941DP16_9BURK</name>
<accession>A0A941DP16</accession>
<feature type="non-terminal residue" evidence="1">
    <location>
        <position position="67"/>
    </location>
</feature>
<evidence type="ECO:0000313" key="2">
    <source>
        <dbReference type="Proteomes" id="UP000680067"/>
    </source>
</evidence>
<evidence type="ECO:0000313" key="1">
    <source>
        <dbReference type="EMBL" id="MBR7784727.1"/>
    </source>
</evidence>